<gene>
    <name evidence="14" type="primary">LOC111084969</name>
</gene>
<dbReference type="Proteomes" id="UP000694941">
    <property type="component" value="Unplaced"/>
</dbReference>
<keyword evidence="8 10" id="KW-0675">Receptor</keyword>
<evidence type="ECO:0000256" key="11">
    <source>
        <dbReference type="SAM" id="Phobius"/>
    </source>
</evidence>
<dbReference type="RefSeq" id="XP_022237399.1">
    <property type="nucleotide sequence ID" value="XM_022381691.1"/>
</dbReference>
<evidence type="ECO:0000259" key="12">
    <source>
        <dbReference type="PROSITE" id="PS50262"/>
    </source>
</evidence>
<feature type="non-terminal residue" evidence="14">
    <location>
        <position position="206"/>
    </location>
</feature>
<dbReference type="Gene3D" id="1.20.1070.10">
    <property type="entry name" value="Rhodopsin 7-helix transmembrane proteins"/>
    <property type="match status" value="1"/>
</dbReference>
<keyword evidence="13" id="KW-1185">Reference proteome</keyword>
<keyword evidence="6 10" id="KW-0297">G-protein coupled receptor</keyword>
<sequence>MTNWTFLDNSTSSRNTSDVSLEDIPQENVFILPWWQQTLWSLVFGGMVIVATGGNLIVIWIVLAHKQMRTVTNYFLVNLSLADTMVSTLNVIFNFTYMLNTDWPFGRAYCKVSNFIAIVSVSASVFTLMAISIDRYMAIMHPLRPRMSRTTTLIITLCIWVAGSLLSLPNILYSSTITEMFSNGDYRVICFMVWPDGYSNDSYTEY</sequence>
<keyword evidence="3" id="KW-1003">Cell membrane</keyword>
<dbReference type="GeneID" id="111084969"/>
<name>A0ABM1S194_LIMPO</name>
<dbReference type="PROSITE" id="PS50262">
    <property type="entry name" value="G_PROTEIN_RECEP_F1_2"/>
    <property type="match status" value="1"/>
</dbReference>
<dbReference type="InterPro" id="IPR000276">
    <property type="entry name" value="GPCR_Rhodpsn"/>
</dbReference>
<keyword evidence="9 10" id="KW-0807">Transducer</keyword>
<comment type="subcellular location">
    <subcellularLocation>
        <location evidence="1">Cell membrane</location>
        <topology evidence="1">Multi-pass membrane protein</topology>
    </subcellularLocation>
</comment>
<dbReference type="PRINTS" id="PR00244">
    <property type="entry name" value="NEUROKININR"/>
</dbReference>
<feature type="transmembrane region" description="Helical" evidence="11">
    <location>
        <begin position="39"/>
        <end position="63"/>
    </location>
</feature>
<evidence type="ECO:0000256" key="10">
    <source>
        <dbReference type="RuleBase" id="RU000688"/>
    </source>
</evidence>
<evidence type="ECO:0000313" key="14">
    <source>
        <dbReference type="RefSeq" id="XP_022237399.1"/>
    </source>
</evidence>
<feature type="domain" description="G-protein coupled receptors family 1 profile" evidence="12">
    <location>
        <begin position="54"/>
        <end position="206"/>
    </location>
</feature>
<dbReference type="PANTHER" id="PTHR46925:SF2">
    <property type="entry name" value="G-PROTEIN COUPLED RECEPTOR TKR-1-RELATED"/>
    <property type="match status" value="1"/>
</dbReference>
<evidence type="ECO:0000256" key="1">
    <source>
        <dbReference type="ARBA" id="ARBA00004651"/>
    </source>
</evidence>
<dbReference type="PRINTS" id="PR00237">
    <property type="entry name" value="GPCRRHODOPSN"/>
</dbReference>
<comment type="similarity">
    <text evidence="2 10">Belongs to the G-protein coupled receptor 1 family.</text>
</comment>
<evidence type="ECO:0000256" key="7">
    <source>
        <dbReference type="ARBA" id="ARBA00023136"/>
    </source>
</evidence>
<keyword evidence="7 11" id="KW-0472">Membrane</keyword>
<dbReference type="InterPro" id="IPR001681">
    <property type="entry name" value="Neurokn_rcpt"/>
</dbReference>
<accession>A0ABM1S194</accession>
<evidence type="ECO:0000256" key="4">
    <source>
        <dbReference type="ARBA" id="ARBA00022692"/>
    </source>
</evidence>
<dbReference type="Pfam" id="PF00001">
    <property type="entry name" value="7tm_1"/>
    <property type="match status" value="1"/>
</dbReference>
<proteinExistence type="inferred from homology"/>
<feature type="transmembrane region" description="Helical" evidence="11">
    <location>
        <begin position="75"/>
        <end position="95"/>
    </location>
</feature>
<feature type="transmembrane region" description="Helical" evidence="11">
    <location>
        <begin position="115"/>
        <end position="133"/>
    </location>
</feature>
<dbReference type="InterPro" id="IPR017452">
    <property type="entry name" value="GPCR_Rhodpsn_7TM"/>
</dbReference>
<evidence type="ECO:0000256" key="3">
    <source>
        <dbReference type="ARBA" id="ARBA00022475"/>
    </source>
</evidence>
<evidence type="ECO:0000256" key="5">
    <source>
        <dbReference type="ARBA" id="ARBA00022989"/>
    </source>
</evidence>
<keyword evidence="5 11" id="KW-1133">Transmembrane helix</keyword>
<evidence type="ECO:0000313" key="13">
    <source>
        <dbReference type="Proteomes" id="UP000694941"/>
    </source>
</evidence>
<evidence type="ECO:0000256" key="6">
    <source>
        <dbReference type="ARBA" id="ARBA00023040"/>
    </source>
</evidence>
<keyword evidence="4 10" id="KW-0812">Transmembrane</keyword>
<dbReference type="PROSITE" id="PS00237">
    <property type="entry name" value="G_PROTEIN_RECEP_F1_1"/>
    <property type="match status" value="1"/>
</dbReference>
<evidence type="ECO:0000256" key="9">
    <source>
        <dbReference type="ARBA" id="ARBA00023224"/>
    </source>
</evidence>
<dbReference type="SUPFAM" id="SSF81321">
    <property type="entry name" value="Family A G protein-coupled receptor-like"/>
    <property type="match status" value="1"/>
</dbReference>
<organism evidence="13 14">
    <name type="scientific">Limulus polyphemus</name>
    <name type="common">Atlantic horseshoe crab</name>
    <dbReference type="NCBI Taxonomy" id="6850"/>
    <lineage>
        <taxon>Eukaryota</taxon>
        <taxon>Metazoa</taxon>
        <taxon>Ecdysozoa</taxon>
        <taxon>Arthropoda</taxon>
        <taxon>Chelicerata</taxon>
        <taxon>Merostomata</taxon>
        <taxon>Xiphosura</taxon>
        <taxon>Limulidae</taxon>
        <taxon>Limulus</taxon>
    </lineage>
</organism>
<dbReference type="PANTHER" id="PTHR46925">
    <property type="entry name" value="G-PROTEIN COUPLED RECEPTOR TKR-1-RELATED"/>
    <property type="match status" value="1"/>
</dbReference>
<protein>
    <submittedName>
        <fullName evidence="14">Tachykinin-like peptides receptor 99D</fullName>
    </submittedName>
</protein>
<evidence type="ECO:0000256" key="2">
    <source>
        <dbReference type="ARBA" id="ARBA00010663"/>
    </source>
</evidence>
<feature type="transmembrane region" description="Helical" evidence="11">
    <location>
        <begin position="153"/>
        <end position="173"/>
    </location>
</feature>
<evidence type="ECO:0000256" key="8">
    <source>
        <dbReference type="ARBA" id="ARBA00023170"/>
    </source>
</evidence>
<reference evidence="14" key="1">
    <citation type="submission" date="2025-08" db="UniProtKB">
        <authorList>
            <consortium name="RefSeq"/>
        </authorList>
    </citation>
    <scope>IDENTIFICATION</scope>
    <source>
        <tissue evidence="14">Muscle</tissue>
    </source>
</reference>